<reference evidence="1" key="1">
    <citation type="submission" date="2021-03" db="EMBL/GenBank/DDBJ databases">
        <title>Draft genome sequence of rust myrtle Austropuccinia psidii MF-1, a brazilian biotype.</title>
        <authorList>
            <person name="Quecine M.C."/>
            <person name="Pachon D.M.R."/>
            <person name="Bonatelli M.L."/>
            <person name="Correr F.H."/>
            <person name="Franceschini L.M."/>
            <person name="Leite T.F."/>
            <person name="Margarido G.R.A."/>
            <person name="Almeida C.A."/>
            <person name="Ferrarezi J.A."/>
            <person name="Labate C.A."/>
        </authorList>
    </citation>
    <scope>NUCLEOTIDE SEQUENCE</scope>
    <source>
        <strain evidence="1">MF-1</strain>
    </source>
</reference>
<protein>
    <submittedName>
        <fullName evidence="1">Uncharacterized protein</fullName>
    </submittedName>
</protein>
<organism evidence="1 2">
    <name type="scientific">Austropuccinia psidii MF-1</name>
    <dbReference type="NCBI Taxonomy" id="1389203"/>
    <lineage>
        <taxon>Eukaryota</taxon>
        <taxon>Fungi</taxon>
        <taxon>Dikarya</taxon>
        <taxon>Basidiomycota</taxon>
        <taxon>Pucciniomycotina</taxon>
        <taxon>Pucciniomycetes</taxon>
        <taxon>Pucciniales</taxon>
        <taxon>Sphaerophragmiaceae</taxon>
        <taxon>Austropuccinia</taxon>
    </lineage>
</organism>
<keyword evidence="2" id="KW-1185">Reference proteome</keyword>
<dbReference type="AlphaFoldDB" id="A0A9Q3IZX5"/>
<dbReference type="EMBL" id="AVOT02059917">
    <property type="protein sequence ID" value="MBW0553500.1"/>
    <property type="molecule type" value="Genomic_DNA"/>
</dbReference>
<comment type="caution">
    <text evidence="1">The sequence shown here is derived from an EMBL/GenBank/DDBJ whole genome shotgun (WGS) entry which is preliminary data.</text>
</comment>
<sequence length="138" mass="15228">MLRLAEISSNVVQEAGMCAYRDDVAIAQKVTNLNRFVFRCRVLYAPSEVSPAFVPQRRPMLVMLAKKHTRNVCFLAPPSDHTARGVPTQDALARTPLWSTMMKPYPSANGHWDPKQANGIDSGQLALSPQVLICPPPS</sequence>
<proteinExistence type="predicted"/>
<dbReference type="Proteomes" id="UP000765509">
    <property type="component" value="Unassembled WGS sequence"/>
</dbReference>
<evidence type="ECO:0000313" key="1">
    <source>
        <dbReference type="EMBL" id="MBW0553500.1"/>
    </source>
</evidence>
<evidence type="ECO:0000313" key="2">
    <source>
        <dbReference type="Proteomes" id="UP000765509"/>
    </source>
</evidence>
<name>A0A9Q3IZX5_9BASI</name>
<gene>
    <name evidence="1" type="ORF">O181_093215</name>
</gene>
<accession>A0A9Q3IZX5</accession>